<feature type="compositionally biased region" description="Gly residues" evidence="1">
    <location>
        <begin position="439"/>
        <end position="458"/>
    </location>
</feature>
<keyword evidence="2" id="KW-0732">Signal</keyword>
<evidence type="ECO:0008006" key="5">
    <source>
        <dbReference type="Google" id="ProtNLM"/>
    </source>
</evidence>
<dbReference type="InterPro" id="IPR011050">
    <property type="entry name" value="Pectin_lyase_fold/virulence"/>
</dbReference>
<feature type="chain" id="PRO_5045175528" description="Fibronectin type-III domain-containing protein" evidence="2">
    <location>
        <begin position="23"/>
        <end position="583"/>
    </location>
</feature>
<dbReference type="Proteomes" id="UP001277761">
    <property type="component" value="Unassembled WGS sequence"/>
</dbReference>
<gene>
    <name evidence="3" type="ORF">SK069_05175</name>
</gene>
<name>A0ABU4VHX3_9ACTN</name>
<evidence type="ECO:0000313" key="3">
    <source>
        <dbReference type="EMBL" id="MDX8150977.1"/>
    </source>
</evidence>
<feature type="compositionally biased region" description="Low complexity" evidence="1">
    <location>
        <begin position="428"/>
        <end position="438"/>
    </location>
</feature>
<dbReference type="Gene3D" id="2.160.20.10">
    <property type="entry name" value="Single-stranded right-handed beta-helix, Pectin lyase-like"/>
    <property type="match status" value="1"/>
</dbReference>
<reference evidence="3 4" key="1">
    <citation type="submission" date="2023-11" db="EMBL/GenBank/DDBJ databases">
        <authorList>
            <person name="Xu M."/>
            <person name="Jiang T."/>
        </authorList>
    </citation>
    <scope>NUCLEOTIDE SEQUENCE [LARGE SCALE GENOMIC DNA]</scope>
    <source>
        <strain evidence="3 4">SD</strain>
    </source>
</reference>
<organism evidence="3 4">
    <name type="scientific">Patulibacter brassicae</name>
    <dbReference type="NCBI Taxonomy" id="1705717"/>
    <lineage>
        <taxon>Bacteria</taxon>
        <taxon>Bacillati</taxon>
        <taxon>Actinomycetota</taxon>
        <taxon>Thermoleophilia</taxon>
        <taxon>Solirubrobacterales</taxon>
        <taxon>Patulibacteraceae</taxon>
        <taxon>Patulibacter</taxon>
    </lineage>
</organism>
<dbReference type="RefSeq" id="WP_319953130.1">
    <property type="nucleotide sequence ID" value="NZ_JAXAVX010000002.1"/>
</dbReference>
<keyword evidence="4" id="KW-1185">Reference proteome</keyword>
<comment type="caution">
    <text evidence="3">The sequence shown here is derived from an EMBL/GenBank/DDBJ whole genome shotgun (WGS) entry which is preliminary data.</text>
</comment>
<dbReference type="EMBL" id="JAXAVX010000002">
    <property type="protein sequence ID" value="MDX8150977.1"/>
    <property type="molecule type" value="Genomic_DNA"/>
</dbReference>
<evidence type="ECO:0000256" key="1">
    <source>
        <dbReference type="SAM" id="MobiDB-lite"/>
    </source>
</evidence>
<evidence type="ECO:0000313" key="4">
    <source>
        <dbReference type="Proteomes" id="UP001277761"/>
    </source>
</evidence>
<feature type="signal peptide" evidence="2">
    <location>
        <begin position="1"/>
        <end position="22"/>
    </location>
</feature>
<protein>
    <recommendedName>
        <fullName evidence="5">Fibronectin type-III domain-containing protein</fullName>
    </recommendedName>
</protein>
<proteinExistence type="predicted"/>
<accession>A0ABU4VHX3</accession>
<dbReference type="InterPro" id="IPR012334">
    <property type="entry name" value="Pectin_lyas_fold"/>
</dbReference>
<feature type="region of interest" description="Disordered" evidence="1">
    <location>
        <begin position="424"/>
        <end position="464"/>
    </location>
</feature>
<dbReference type="SUPFAM" id="SSF51126">
    <property type="entry name" value="Pectin lyase-like"/>
    <property type="match status" value="1"/>
</dbReference>
<sequence>MRRPFALGAVLLPLVLPAATQAATRYVAPTGSGGACSSAAPCAVTTGINSASSGDEVVVAPGDYGSEATPLTDVLSPSSTNLDVHGVAGQPRPRIFTTADYGFSIGGSAAGSRISHLEVDAVRPASNPSGQVGFAIVAATAGSPAPIVVDDVVVRRIGGSGYACLVGGVGGNVVRSSTCWSEAVNAPALAAISGLWGPTNAVIRNSTIWAVGGNGLEAQSVATRPISLQLVNSIVHGAGYDIYVAKSGDPASVSATRSAYDPAKVVVAGGATGPVAASNLATPPQLVAPASGDLRQLATSPTIDAGLDDAANGLTALGGATLRTLGARTDIGADEWQPAPQATTAAATGVTSTGATLAGVAGTGRNAGTARFEYGTTTSYGASTPDAAITAGSDDPLPQTAAISGLSPATTYHYRLVVTTPAGTAQSTDGTFTTAAATGPGGGGGTGGGTGGGGGGGDTPPVAPRLSAVRAPATVRVGARATVRLRLNRAARVTVRLVRRSTGVRRNGRCVAPKPGRRGARCTRTTTVRTLSRSLPAGASSVALSRTFLGTRAGRYRLVVGATADGLVAPTATRSLRLLPRRR</sequence>
<evidence type="ECO:0000256" key="2">
    <source>
        <dbReference type="SAM" id="SignalP"/>
    </source>
</evidence>